<reference evidence="1 2" key="1">
    <citation type="submission" date="2023-05" db="EMBL/GenBank/DDBJ databases">
        <title>Sequencing and Assembly of Streptomyces sp. NP73.</title>
        <authorList>
            <person name="Konwar A.N."/>
            <person name="Saikia K."/>
            <person name="Thakur D."/>
        </authorList>
    </citation>
    <scope>NUCLEOTIDE SEQUENCE [LARGE SCALE GENOMIC DNA]</scope>
    <source>
        <strain evidence="1 2">NP73</strain>
    </source>
</reference>
<protein>
    <submittedName>
        <fullName evidence="1">Uncharacterized protein</fullName>
    </submittedName>
</protein>
<keyword evidence="2" id="KW-1185">Reference proteome</keyword>
<comment type="caution">
    <text evidence="1">The sequence shown here is derived from an EMBL/GenBank/DDBJ whole genome shotgun (WGS) entry which is preliminary data.</text>
</comment>
<gene>
    <name evidence="1" type="ORF">QEZ40_007426</name>
</gene>
<evidence type="ECO:0000313" key="2">
    <source>
        <dbReference type="Proteomes" id="UP001223390"/>
    </source>
</evidence>
<evidence type="ECO:0000313" key="1">
    <source>
        <dbReference type="EMBL" id="MDK9495938.1"/>
    </source>
</evidence>
<sequence>MSVRVGGDRVSPPFPVLADLYDEGFMVRVGKDRTEDVLDDWLKWAIDVTVELPPSDPQAPAAEH</sequence>
<dbReference type="RefSeq" id="WP_285341451.1">
    <property type="nucleotide sequence ID" value="NZ_JASITI010000009.1"/>
</dbReference>
<dbReference type="Proteomes" id="UP001223390">
    <property type="component" value="Unassembled WGS sequence"/>
</dbReference>
<name>A0ABT7GQS0_9ACTN</name>
<proteinExistence type="predicted"/>
<organism evidence="1 2">
    <name type="scientific">Streptomyces katrae</name>
    <dbReference type="NCBI Taxonomy" id="68223"/>
    <lineage>
        <taxon>Bacteria</taxon>
        <taxon>Bacillati</taxon>
        <taxon>Actinomycetota</taxon>
        <taxon>Actinomycetes</taxon>
        <taxon>Kitasatosporales</taxon>
        <taxon>Streptomycetaceae</taxon>
        <taxon>Streptomyces</taxon>
    </lineage>
</organism>
<accession>A0ABT7GQS0</accession>
<dbReference type="EMBL" id="JASITI010000009">
    <property type="protein sequence ID" value="MDK9495938.1"/>
    <property type="molecule type" value="Genomic_DNA"/>
</dbReference>